<dbReference type="GO" id="GO:0005829">
    <property type="term" value="C:cytosol"/>
    <property type="evidence" value="ECO:0007669"/>
    <property type="project" value="TreeGrafter"/>
</dbReference>
<evidence type="ECO:0000313" key="4">
    <source>
        <dbReference type="EMBL" id="KCZ93620.1"/>
    </source>
</evidence>
<dbReference type="Proteomes" id="UP000025061">
    <property type="component" value="Unassembled WGS sequence"/>
</dbReference>
<keyword evidence="2" id="KW-0067">ATP-binding</keyword>
<dbReference type="PATRIC" id="fig|1280951.3.peg.1915"/>
<dbReference type="PANTHER" id="PTHR43384">
    <property type="entry name" value="SEPTUM SITE-DETERMINING PROTEIN MIND HOMOLOG, CHLOROPLASTIC-RELATED"/>
    <property type="match status" value="1"/>
</dbReference>
<dbReference type="RefSeq" id="WP_011647986.1">
    <property type="nucleotide sequence ID" value="NZ_ARYI01000007.1"/>
</dbReference>
<dbReference type="GO" id="GO:0016887">
    <property type="term" value="F:ATP hydrolysis activity"/>
    <property type="evidence" value="ECO:0007669"/>
    <property type="project" value="TreeGrafter"/>
</dbReference>
<dbReference type="SUPFAM" id="SSF52540">
    <property type="entry name" value="P-loop containing nucleoside triphosphate hydrolases"/>
    <property type="match status" value="1"/>
</dbReference>
<dbReference type="InterPro" id="IPR027417">
    <property type="entry name" value="P-loop_NTPase"/>
</dbReference>
<dbReference type="GO" id="GO:0051782">
    <property type="term" value="P:negative regulation of cell division"/>
    <property type="evidence" value="ECO:0007669"/>
    <property type="project" value="TreeGrafter"/>
</dbReference>
<sequence length="468" mass="50925">MGKDNTMFEDDIDPEFEDVFGEEAPSTPIEKATAAIFGDTPAPSAAPVQPVVEFAGRPANYNMPVFSSGDEGGDALLPAISIKLFYEREETRLLMELCAQDRRMGRATVECLPGGIPSAIHYLRGNPTPNLILIESGSVAEQVVSEIDALAEHCDEHVKVLVIGAVNDIRLYRQLMARGVSEYLVPPFQPLQIIRAISNLFTDPDAPFVGRQISVVGAKGGVGASTIAHNLAWSLAENIKVNTTLVDLDLSFGTTALDFNQETPQTIADALLAPERADDAVIERLLARATERLSLFTAPAHINQIIDIPDDAYTTVIQGVRRNVPFMVLDLPHVWNHWLRTMLIQSDEVIVVCQPDLASLRNGKNLIDQLKGHRVNDHPPRLVLNMCGVPKRPEIPVKDFAAAIGVEPEIVVPFDPEVFGTAANNGQMISETGPASRPAMAIDELAASLSGRTLQRVEKSFLKKLLGK</sequence>
<accession>A0A059FSG1</accession>
<dbReference type="AlphaFoldDB" id="A0A059FSG1"/>
<feature type="domain" description="AAA" evidence="3">
    <location>
        <begin position="211"/>
        <end position="371"/>
    </location>
</feature>
<dbReference type="Gene3D" id="3.40.50.300">
    <property type="entry name" value="P-loop containing nucleotide triphosphate hydrolases"/>
    <property type="match status" value="1"/>
</dbReference>
<organism evidence="4 5">
    <name type="scientific">Hyphomonas hirschiana VP5</name>
    <dbReference type="NCBI Taxonomy" id="1280951"/>
    <lineage>
        <taxon>Bacteria</taxon>
        <taxon>Pseudomonadati</taxon>
        <taxon>Pseudomonadota</taxon>
        <taxon>Alphaproteobacteria</taxon>
        <taxon>Hyphomonadales</taxon>
        <taxon>Hyphomonadaceae</taxon>
        <taxon>Hyphomonas</taxon>
    </lineage>
</organism>
<evidence type="ECO:0000256" key="1">
    <source>
        <dbReference type="ARBA" id="ARBA00022741"/>
    </source>
</evidence>
<evidence type="ECO:0000259" key="3">
    <source>
        <dbReference type="Pfam" id="PF13614"/>
    </source>
</evidence>
<dbReference type="Pfam" id="PF13614">
    <property type="entry name" value="AAA_31"/>
    <property type="match status" value="1"/>
</dbReference>
<dbReference type="GO" id="GO:0009898">
    <property type="term" value="C:cytoplasmic side of plasma membrane"/>
    <property type="evidence" value="ECO:0007669"/>
    <property type="project" value="TreeGrafter"/>
</dbReference>
<dbReference type="EMBL" id="ARYI01000007">
    <property type="protein sequence ID" value="KCZ93620.1"/>
    <property type="molecule type" value="Genomic_DNA"/>
</dbReference>
<reference evidence="4 5" key="1">
    <citation type="submission" date="2013-04" db="EMBL/GenBank/DDBJ databases">
        <title>Hyphomonas hirschiana VP5 Genome Sequencing.</title>
        <authorList>
            <person name="Lai Q."/>
            <person name="Shao Z."/>
        </authorList>
    </citation>
    <scope>NUCLEOTIDE SEQUENCE [LARGE SCALE GENOMIC DNA]</scope>
    <source>
        <strain evidence="4 5">VP5</strain>
    </source>
</reference>
<evidence type="ECO:0000313" key="5">
    <source>
        <dbReference type="Proteomes" id="UP000025061"/>
    </source>
</evidence>
<proteinExistence type="predicted"/>
<comment type="caution">
    <text evidence="4">The sequence shown here is derived from an EMBL/GenBank/DDBJ whole genome shotgun (WGS) entry which is preliminary data.</text>
</comment>
<dbReference type="InterPro" id="IPR025669">
    <property type="entry name" value="AAA_dom"/>
</dbReference>
<gene>
    <name evidence="4" type="ORF">HHI_09497</name>
</gene>
<name>A0A059FSG1_9PROT</name>
<dbReference type="Gene3D" id="3.40.50.2300">
    <property type="match status" value="1"/>
</dbReference>
<dbReference type="InterPro" id="IPR050625">
    <property type="entry name" value="ParA/MinD_ATPase"/>
</dbReference>
<dbReference type="PANTHER" id="PTHR43384:SF6">
    <property type="entry name" value="SEPTUM SITE-DETERMINING PROTEIN MIND HOMOLOG, CHLOROPLASTIC"/>
    <property type="match status" value="1"/>
</dbReference>
<keyword evidence="1" id="KW-0547">Nucleotide-binding</keyword>
<dbReference type="GO" id="GO:0005524">
    <property type="term" value="F:ATP binding"/>
    <property type="evidence" value="ECO:0007669"/>
    <property type="project" value="UniProtKB-KW"/>
</dbReference>
<protein>
    <submittedName>
        <fullName evidence="4">Pilus assembly protein CpaE</fullName>
    </submittedName>
</protein>
<evidence type="ECO:0000256" key="2">
    <source>
        <dbReference type="ARBA" id="ARBA00022840"/>
    </source>
</evidence>
<keyword evidence="5" id="KW-1185">Reference proteome</keyword>